<dbReference type="SUPFAM" id="SSF141255">
    <property type="entry name" value="YccV-like"/>
    <property type="match status" value="1"/>
</dbReference>
<dbReference type="InterPro" id="IPR036047">
    <property type="entry name" value="F-box-like_dom_sf"/>
</dbReference>
<evidence type="ECO:0000313" key="3">
    <source>
        <dbReference type="Proteomes" id="UP000076761"/>
    </source>
</evidence>
<dbReference type="OrthoDB" id="28868at2759"/>
<dbReference type="Proteomes" id="UP000076761">
    <property type="component" value="Unassembled WGS sequence"/>
</dbReference>
<reference evidence="2 3" key="1">
    <citation type="journal article" date="2016" name="Mol. Biol. Evol.">
        <title>Comparative Genomics of Early-Diverging Mushroom-Forming Fungi Provides Insights into the Origins of Lignocellulose Decay Capabilities.</title>
        <authorList>
            <person name="Nagy L.G."/>
            <person name="Riley R."/>
            <person name="Tritt A."/>
            <person name="Adam C."/>
            <person name="Daum C."/>
            <person name="Floudas D."/>
            <person name="Sun H."/>
            <person name="Yadav J.S."/>
            <person name="Pangilinan J."/>
            <person name="Larsson K.H."/>
            <person name="Matsuura K."/>
            <person name="Barry K."/>
            <person name="Labutti K."/>
            <person name="Kuo R."/>
            <person name="Ohm R.A."/>
            <person name="Bhattacharya S.S."/>
            <person name="Shirouzu T."/>
            <person name="Yoshinaga Y."/>
            <person name="Martin F.M."/>
            <person name="Grigoriev I.V."/>
            <person name="Hibbett D.S."/>
        </authorList>
    </citation>
    <scope>NUCLEOTIDE SEQUENCE [LARGE SCALE GENOMIC DNA]</scope>
    <source>
        <strain evidence="2 3">HHB14362 ss-1</strain>
    </source>
</reference>
<dbReference type="PANTHER" id="PTHR31350:SF27">
    <property type="entry name" value="HEMIMETHYLATED DNA-BINDING DOMAIN-CONTAINING PROTEIN"/>
    <property type="match status" value="1"/>
</dbReference>
<dbReference type="SUPFAM" id="SSF81383">
    <property type="entry name" value="F-box domain"/>
    <property type="match status" value="1"/>
</dbReference>
<dbReference type="InterPro" id="IPR036623">
    <property type="entry name" value="Hemimethylated_DNA-bd_sf"/>
</dbReference>
<protein>
    <recommendedName>
        <fullName evidence="1">Hemimethylated DNA-binding domain-containing protein</fullName>
    </recommendedName>
</protein>
<sequence>MSYPWLPLEIHVYILRQLEPSLHSNASVKTLVDCSQTNSLLRSAAILPDIWEPHYRVRYSHSEPQHEAMRREKYGSDFRLMYAERYRLDQEALEHLESMMVQPQRRHTLARRVAHDMSFDVWRILELQTQAPIPRCFLYDDLEDDDPNANVPPHAITRIFWAKAMLGTIARRNAIRTWGRLKRGEEDVSFEEALSGLSAFFCVSPHHITSELDIMGSLCRVYLSKGRWPIDTSVRDEVEDAIMRICEFMRNFGFRAADPGRFHNLFNHFPHCVLNTHKVTLPMSLIWLFVSISRRLGLDAAPVDFPRRVLAHVAVTGSERGILVDVYGSDQRAVLSVEEDIPRMLAASGFDPRQVDMHAIPIDPSPTKPMLLRASRNIGSSFHIMTQDEFDEMAQTDYENASYAALCADLILMNNGRALTHLVDPEWPARLDVGPVLMDSIVPLLSSINGSILETRCKQILSEDEVRAPQYRSTAPRGVKYFCGMFFTHITYGYTACIVGWEPTCMASEEWISRMGVDHLSGGRHQAFYRVITLTGSPRYVAEQNIVPMQPTPPYLARSFFLKHQTMGMYFEDADMVEGRRGRMLLSRELSLKYPEDDEMGARWVEMGRIDYTTEVTSEDIN</sequence>
<gene>
    <name evidence="2" type="ORF">NEOLEDRAFT_1126455</name>
</gene>
<dbReference type="SMART" id="SM00992">
    <property type="entry name" value="YccV-like"/>
    <property type="match status" value="1"/>
</dbReference>
<evidence type="ECO:0000259" key="1">
    <source>
        <dbReference type="SMART" id="SM00992"/>
    </source>
</evidence>
<dbReference type="InterPro" id="IPR011722">
    <property type="entry name" value="Hemimethylated_DNA-bd_dom"/>
</dbReference>
<organism evidence="2 3">
    <name type="scientific">Neolentinus lepideus HHB14362 ss-1</name>
    <dbReference type="NCBI Taxonomy" id="1314782"/>
    <lineage>
        <taxon>Eukaryota</taxon>
        <taxon>Fungi</taxon>
        <taxon>Dikarya</taxon>
        <taxon>Basidiomycota</taxon>
        <taxon>Agaricomycotina</taxon>
        <taxon>Agaricomycetes</taxon>
        <taxon>Gloeophyllales</taxon>
        <taxon>Gloeophyllaceae</taxon>
        <taxon>Neolentinus</taxon>
    </lineage>
</organism>
<dbReference type="EMBL" id="KV425551">
    <property type="protein sequence ID" value="KZT30820.1"/>
    <property type="molecule type" value="Genomic_DNA"/>
</dbReference>
<dbReference type="AlphaFoldDB" id="A0A165W8A4"/>
<name>A0A165W8A4_9AGAM</name>
<accession>A0A165W8A4</accession>
<dbReference type="Pfam" id="PF08755">
    <property type="entry name" value="YccV-like"/>
    <property type="match status" value="1"/>
</dbReference>
<dbReference type="Gene3D" id="2.30.30.390">
    <property type="entry name" value="Hemimethylated DNA-binding domain"/>
    <property type="match status" value="1"/>
</dbReference>
<dbReference type="Pfam" id="PF13369">
    <property type="entry name" value="Transglut_core2"/>
    <property type="match status" value="1"/>
</dbReference>
<evidence type="ECO:0000313" key="2">
    <source>
        <dbReference type="EMBL" id="KZT30820.1"/>
    </source>
</evidence>
<dbReference type="InterPro" id="IPR032698">
    <property type="entry name" value="SirB1_N"/>
</dbReference>
<dbReference type="NCBIfam" id="TIGR02097">
    <property type="entry name" value="yccV"/>
    <property type="match status" value="1"/>
</dbReference>
<dbReference type="InParanoid" id="A0A165W8A4"/>
<dbReference type="GO" id="GO:0003677">
    <property type="term" value="F:DNA binding"/>
    <property type="evidence" value="ECO:0007669"/>
    <property type="project" value="InterPro"/>
</dbReference>
<feature type="domain" description="Hemimethylated DNA-binding" evidence="1">
    <location>
        <begin position="478"/>
        <end position="568"/>
    </location>
</feature>
<keyword evidence="3" id="KW-1185">Reference proteome</keyword>
<dbReference type="STRING" id="1314782.A0A165W8A4"/>
<dbReference type="PANTHER" id="PTHR31350">
    <property type="entry name" value="SI:DKEY-261L7.2"/>
    <property type="match status" value="1"/>
</dbReference>
<proteinExistence type="predicted"/>